<evidence type="ECO:0000313" key="3">
    <source>
        <dbReference type="EMBL" id="CAA0838506.1"/>
    </source>
</evidence>
<feature type="compositionally biased region" description="Basic and acidic residues" evidence="1">
    <location>
        <begin position="352"/>
        <end position="364"/>
    </location>
</feature>
<evidence type="ECO:0000313" key="4">
    <source>
        <dbReference type="Proteomes" id="UP001153555"/>
    </source>
</evidence>
<feature type="region of interest" description="Disordered" evidence="1">
    <location>
        <begin position="95"/>
        <end position="122"/>
    </location>
</feature>
<name>A0A9N7RRG4_STRHE</name>
<proteinExistence type="predicted"/>
<dbReference type="OrthoDB" id="913711at2759"/>
<comment type="caution">
    <text evidence="3">The sequence shown here is derived from an EMBL/GenBank/DDBJ whole genome shotgun (WGS) entry which is preliminary data.</text>
</comment>
<feature type="compositionally biased region" description="Polar residues" evidence="1">
    <location>
        <begin position="95"/>
        <end position="104"/>
    </location>
</feature>
<dbReference type="PANTHER" id="PTHR33223:SF10">
    <property type="entry name" value="AMINOTRANSFERASE-LIKE PLANT MOBILE DOMAIN-CONTAINING PROTEIN"/>
    <property type="match status" value="1"/>
</dbReference>
<feature type="region of interest" description="Disordered" evidence="1">
    <location>
        <begin position="338"/>
        <end position="364"/>
    </location>
</feature>
<dbReference type="InterPro" id="IPR005162">
    <property type="entry name" value="Retrotrans_gag_dom"/>
</dbReference>
<feature type="non-terminal residue" evidence="3">
    <location>
        <position position="456"/>
    </location>
</feature>
<protein>
    <recommendedName>
        <fullName evidence="2">Retrotransposon gag domain-containing protein</fullName>
    </recommendedName>
</protein>
<keyword evidence="4" id="KW-1185">Reference proteome</keyword>
<reference evidence="3" key="1">
    <citation type="submission" date="2019-12" db="EMBL/GenBank/DDBJ databases">
        <authorList>
            <person name="Scholes J."/>
        </authorList>
    </citation>
    <scope>NUCLEOTIDE SEQUENCE</scope>
</reference>
<feature type="non-terminal residue" evidence="3">
    <location>
        <position position="1"/>
    </location>
</feature>
<accession>A0A9N7RRG4</accession>
<dbReference type="EMBL" id="CACSLK010030875">
    <property type="protein sequence ID" value="CAA0838506.1"/>
    <property type="molecule type" value="Genomic_DNA"/>
</dbReference>
<feature type="region of interest" description="Disordered" evidence="1">
    <location>
        <begin position="1"/>
        <end position="50"/>
    </location>
</feature>
<dbReference type="AlphaFoldDB" id="A0A9N7RRG4"/>
<feature type="domain" description="Retrotransposon gag" evidence="2">
    <location>
        <begin position="202"/>
        <end position="284"/>
    </location>
</feature>
<sequence length="456" mass="50896">VRASTAVPGGDASSSRAQEARAAATAAMPPPPPQNPVVAQPGRTVGQGGATPQAMVPALGQQVVMTRQEMQQMVAETAVQAVQQVTNSLSRATTVPTTVAGSRQNAEEDESSYGRGGPPQDREMKRMAEQMRQLQAKVDGRTERCTRGHPFSTDILAAPLPASFKDTNLVFDGTSDPSTHVWTFENIAVLHGYTDPVSCRAFLSTLRGGALDWFQQLPPGSIADFEDFAEKLTNQYSSTVAQEKTYLTLMAMRQGEKESLRKYVARYNQACLEIPSAVDEVKARGLIRSLRAGPCRTSLAKTPTRTYDEVLKRCRKYINLEETEVEFAKLEELGRVEPKKEKAVSPKRRASPRREGRAKQDRGCKDRWKDRPIYGGKRFHDYTPLNAKVAEVLMAMEKGIDGKDVTWPRSRFEGPTQPKSRRYCRFHKDYGHTIEDCRHLKDEIERLIRAGHLKEF</sequence>
<dbReference type="Proteomes" id="UP001153555">
    <property type="component" value="Unassembled WGS sequence"/>
</dbReference>
<dbReference type="Pfam" id="PF03732">
    <property type="entry name" value="Retrotrans_gag"/>
    <property type="match status" value="1"/>
</dbReference>
<dbReference type="PANTHER" id="PTHR33223">
    <property type="entry name" value="CCHC-TYPE DOMAIN-CONTAINING PROTEIN"/>
    <property type="match status" value="1"/>
</dbReference>
<gene>
    <name evidence="3" type="ORF">SHERM_05114</name>
</gene>
<evidence type="ECO:0000256" key="1">
    <source>
        <dbReference type="SAM" id="MobiDB-lite"/>
    </source>
</evidence>
<feature type="compositionally biased region" description="Low complexity" evidence="1">
    <location>
        <begin position="12"/>
        <end position="27"/>
    </location>
</feature>
<organism evidence="3 4">
    <name type="scientific">Striga hermonthica</name>
    <name type="common">Purple witchweed</name>
    <name type="synonym">Buchnera hermonthica</name>
    <dbReference type="NCBI Taxonomy" id="68872"/>
    <lineage>
        <taxon>Eukaryota</taxon>
        <taxon>Viridiplantae</taxon>
        <taxon>Streptophyta</taxon>
        <taxon>Embryophyta</taxon>
        <taxon>Tracheophyta</taxon>
        <taxon>Spermatophyta</taxon>
        <taxon>Magnoliopsida</taxon>
        <taxon>eudicotyledons</taxon>
        <taxon>Gunneridae</taxon>
        <taxon>Pentapetalae</taxon>
        <taxon>asterids</taxon>
        <taxon>lamiids</taxon>
        <taxon>Lamiales</taxon>
        <taxon>Orobanchaceae</taxon>
        <taxon>Buchnereae</taxon>
        <taxon>Striga</taxon>
    </lineage>
</organism>
<evidence type="ECO:0000259" key="2">
    <source>
        <dbReference type="Pfam" id="PF03732"/>
    </source>
</evidence>